<organism evidence="5 6">
    <name type="scientific">Pseudonocardia zijingensis</name>
    <dbReference type="NCBI Taxonomy" id="153376"/>
    <lineage>
        <taxon>Bacteria</taxon>
        <taxon>Bacillati</taxon>
        <taxon>Actinomycetota</taxon>
        <taxon>Actinomycetes</taxon>
        <taxon>Pseudonocardiales</taxon>
        <taxon>Pseudonocardiaceae</taxon>
        <taxon>Pseudonocardia</taxon>
    </lineage>
</organism>
<dbReference type="Gene3D" id="1.10.10.60">
    <property type="entry name" value="Homeodomain-like"/>
    <property type="match status" value="2"/>
</dbReference>
<comment type="caution">
    <text evidence="5">The sequence shown here is derived from an EMBL/GenBank/DDBJ whole genome shotgun (WGS) entry which is preliminary data.</text>
</comment>
<dbReference type="InterPro" id="IPR018062">
    <property type="entry name" value="HTH_AraC-typ_CS"/>
</dbReference>
<dbReference type="InterPro" id="IPR009057">
    <property type="entry name" value="Homeodomain-like_sf"/>
</dbReference>
<keyword evidence="3" id="KW-0804">Transcription</keyword>
<reference evidence="5 6" key="1">
    <citation type="journal article" date="2019" name="Int. J. Syst. Evol. Microbiol.">
        <title>The Global Catalogue of Microorganisms (GCM) 10K type strain sequencing project: providing services to taxonomists for standard genome sequencing and annotation.</title>
        <authorList>
            <consortium name="The Broad Institute Genomics Platform"/>
            <consortium name="The Broad Institute Genome Sequencing Center for Infectious Disease"/>
            <person name="Wu L."/>
            <person name="Ma J."/>
        </authorList>
    </citation>
    <scope>NUCLEOTIDE SEQUENCE [LARGE SCALE GENOMIC DNA]</scope>
    <source>
        <strain evidence="5 6">JCM 11117</strain>
    </source>
</reference>
<dbReference type="InterPro" id="IPR020449">
    <property type="entry name" value="Tscrpt_reg_AraC-type_HTH"/>
</dbReference>
<dbReference type="Pfam" id="PF12852">
    <property type="entry name" value="Cupin_6"/>
    <property type="match status" value="1"/>
</dbReference>
<dbReference type="RefSeq" id="WP_343940808.1">
    <property type="nucleotide sequence ID" value="NZ_BAAAHP010000049.1"/>
</dbReference>
<dbReference type="Pfam" id="PF12833">
    <property type="entry name" value="HTH_18"/>
    <property type="match status" value="1"/>
</dbReference>
<dbReference type="Proteomes" id="UP001499967">
    <property type="component" value="Unassembled WGS sequence"/>
</dbReference>
<dbReference type="PROSITE" id="PS00041">
    <property type="entry name" value="HTH_ARAC_FAMILY_1"/>
    <property type="match status" value="1"/>
</dbReference>
<dbReference type="PANTHER" id="PTHR46796:SF13">
    <property type="entry name" value="HTH-TYPE TRANSCRIPTIONAL ACTIVATOR RHAS"/>
    <property type="match status" value="1"/>
</dbReference>
<keyword evidence="1" id="KW-0805">Transcription regulation</keyword>
<dbReference type="PROSITE" id="PS01124">
    <property type="entry name" value="HTH_ARAC_FAMILY_2"/>
    <property type="match status" value="1"/>
</dbReference>
<sequence>MDVLSEVVRSVRIGSAGARVIRQSGAWGLRFPAFAGSGFHIVTHGTCWLITEHADPVALSPGDVVLTLTGAAHGLAATPSALADLPPVVMGPFPPAPGPYDVEFVCGAYRLAHGRVPQYFRALPDPITVTPDHDGHPGLPALIDLLRADVSGPGLGAGATLPALLDLVLVHALRQWHHATGRPETDDPAVAIVLREIHDDPGRPWTVGRLSEIAGLTRAAFTKRFTRAVGQPPMGYVISSRLQRGAQLLRQTDAPLAAIARQVGYSTEFAFSSAFRREYGVPPSRFRRLPFSPELGDGTSG</sequence>
<accession>A0ABN1PMW6</accession>
<dbReference type="EMBL" id="BAAAHP010000049">
    <property type="protein sequence ID" value="GAA0930532.1"/>
    <property type="molecule type" value="Genomic_DNA"/>
</dbReference>
<dbReference type="PANTHER" id="PTHR46796">
    <property type="entry name" value="HTH-TYPE TRANSCRIPTIONAL ACTIVATOR RHAS-RELATED"/>
    <property type="match status" value="1"/>
</dbReference>
<protein>
    <submittedName>
        <fullName evidence="5">AraC family transcriptional regulator</fullName>
    </submittedName>
</protein>
<keyword evidence="6" id="KW-1185">Reference proteome</keyword>
<dbReference type="InterPro" id="IPR018060">
    <property type="entry name" value="HTH_AraC"/>
</dbReference>
<evidence type="ECO:0000259" key="4">
    <source>
        <dbReference type="PROSITE" id="PS01124"/>
    </source>
</evidence>
<feature type="domain" description="HTH araC/xylS-type" evidence="4">
    <location>
        <begin position="191"/>
        <end position="289"/>
    </location>
</feature>
<evidence type="ECO:0000256" key="1">
    <source>
        <dbReference type="ARBA" id="ARBA00023015"/>
    </source>
</evidence>
<dbReference type="SMART" id="SM00342">
    <property type="entry name" value="HTH_ARAC"/>
    <property type="match status" value="1"/>
</dbReference>
<name>A0ABN1PMW6_9PSEU</name>
<dbReference type="InterPro" id="IPR050204">
    <property type="entry name" value="AraC_XylS_family_regulators"/>
</dbReference>
<evidence type="ECO:0000256" key="3">
    <source>
        <dbReference type="ARBA" id="ARBA00023163"/>
    </source>
</evidence>
<keyword evidence="2" id="KW-0238">DNA-binding</keyword>
<evidence type="ECO:0000313" key="5">
    <source>
        <dbReference type="EMBL" id="GAA0930532.1"/>
    </source>
</evidence>
<dbReference type="InterPro" id="IPR032783">
    <property type="entry name" value="AraC_lig"/>
</dbReference>
<evidence type="ECO:0000313" key="6">
    <source>
        <dbReference type="Proteomes" id="UP001499967"/>
    </source>
</evidence>
<proteinExistence type="predicted"/>
<dbReference type="SUPFAM" id="SSF46689">
    <property type="entry name" value="Homeodomain-like"/>
    <property type="match status" value="2"/>
</dbReference>
<dbReference type="PRINTS" id="PR00032">
    <property type="entry name" value="HTHARAC"/>
</dbReference>
<evidence type="ECO:0000256" key="2">
    <source>
        <dbReference type="ARBA" id="ARBA00023125"/>
    </source>
</evidence>
<gene>
    <name evidence="5" type="ORF">GCM10009559_17980</name>
</gene>